<feature type="transmembrane region" description="Helical" evidence="2">
    <location>
        <begin position="20"/>
        <end position="43"/>
    </location>
</feature>
<dbReference type="Proteomes" id="UP000593564">
    <property type="component" value="Unassembled WGS sequence"/>
</dbReference>
<dbReference type="EMBL" id="JACBKZ010000009">
    <property type="protein sequence ID" value="KAF5943227.1"/>
    <property type="molecule type" value="Genomic_DNA"/>
</dbReference>
<reference evidence="4" key="1">
    <citation type="journal article" date="2020" name="Nat. Commun.">
        <title>Genome assembly of wild tea tree DASZ reveals pedigree and selection history of tea varieties.</title>
        <authorList>
            <person name="Zhang W."/>
            <person name="Zhang Y."/>
            <person name="Qiu H."/>
            <person name="Guo Y."/>
            <person name="Wan H."/>
            <person name="Zhang X."/>
            <person name="Scossa F."/>
            <person name="Alseekh S."/>
            <person name="Zhang Q."/>
            <person name="Wang P."/>
            <person name="Xu L."/>
            <person name="Schmidt M.H."/>
            <person name="Jia X."/>
            <person name="Li D."/>
            <person name="Zhu A."/>
            <person name="Guo F."/>
            <person name="Chen W."/>
            <person name="Ni D."/>
            <person name="Usadel B."/>
            <person name="Fernie A.R."/>
            <person name="Wen W."/>
        </authorList>
    </citation>
    <scope>NUCLEOTIDE SEQUENCE [LARGE SCALE GENOMIC DNA]</scope>
    <source>
        <strain evidence="4">cv. G240</strain>
    </source>
</reference>
<dbReference type="SUPFAM" id="SSF103473">
    <property type="entry name" value="MFS general substrate transporter"/>
    <property type="match status" value="1"/>
</dbReference>
<reference evidence="3 4" key="2">
    <citation type="submission" date="2020-07" db="EMBL/GenBank/DDBJ databases">
        <title>Genome assembly of wild tea tree DASZ reveals pedigree and selection history of tea varieties.</title>
        <authorList>
            <person name="Zhang W."/>
        </authorList>
    </citation>
    <scope>NUCLEOTIDE SEQUENCE [LARGE SCALE GENOMIC DNA]</scope>
    <source>
        <strain evidence="4">cv. G240</strain>
        <tissue evidence="3">Leaf</tissue>
    </source>
</reference>
<comment type="similarity">
    <text evidence="1">Belongs to the major facilitator superfamily. Phosphate:H(+) symporter (TC 2.A.1.9) family.</text>
</comment>
<keyword evidence="4" id="KW-1185">Reference proteome</keyword>
<accession>A0A7J7GS12</accession>
<name>A0A7J7GS12_CAMSI</name>
<dbReference type="InterPro" id="IPR036259">
    <property type="entry name" value="MFS_trans_sf"/>
</dbReference>
<sequence length="87" mass="9698">MSLEQVLNALDTARTQCYHYKAIIIAGMGLFTDAYDLFCIPPIMRLIGRVYYDDVDDPKKRYQVPIAITSAMVAIALLGAVIGQLIF</sequence>
<comment type="caution">
    <text evidence="3">The sequence shown here is derived from an EMBL/GenBank/DDBJ whole genome shotgun (WGS) entry which is preliminary data.</text>
</comment>
<proteinExistence type="inferred from homology"/>
<keyword evidence="2" id="KW-1133">Transmembrane helix</keyword>
<keyword evidence="2" id="KW-0472">Membrane</keyword>
<dbReference type="Gene3D" id="1.20.1250.20">
    <property type="entry name" value="MFS general substrate transporter like domains"/>
    <property type="match status" value="1"/>
</dbReference>
<evidence type="ECO:0000256" key="1">
    <source>
        <dbReference type="ARBA" id="ARBA00044504"/>
    </source>
</evidence>
<organism evidence="3 4">
    <name type="scientific">Camellia sinensis</name>
    <name type="common">Tea plant</name>
    <name type="synonym">Thea sinensis</name>
    <dbReference type="NCBI Taxonomy" id="4442"/>
    <lineage>
        <taxon>Eukaryota</taxon>
        <taxon>Viridiplantae</taxon>
        <taxon>Streptophyta</taxon>
        <taxon>Embryophyta</taxon>
        <taxon>Tracheophyta</taxon>
        <taxon>Spermatophyta</taxon>
        <taxon>Magnoliopsida</taxon>
        <taxon>eudicotyledons</taxon>
        <taxon>Gunneridae</taxon>
        <taxon>Pentapetalae</taxon>
        <taxon>asterids</taxon>
        <taxon>Ericales</taxon>
        <taxon>Theaceae</taxon>
        <taxon>Camellia</taxon>
    </lineage>
</organism>
<protein>
    <recommendedName>
        <fullName evidence="5">Major facilitator superfamily (MFS) profile domain-containing protein</fullName>
    </recommendedName>
</protein>
<keyword evidence="2" id="KW-0812">Transmembrane</keyword>
<evidence type="ECO:0000313" key="4">
    <source>
        <dbReference type="Proteomes" id="UP000593564"/>
    </source>
</evidence>
<gene>
    <name evidence="3" type="ORF">HYC85_020869</name>
</gene>
<evidence type="ECO:0000313" key="3">
    <source>
        <dbReference type="EMBL" id="KAF5943227.1"/>
    </source>
</evidence>
<dbReference type="AlphaFoldDB" id="A0A7J7GS12"/>
<feature type="transmembrane region" description="Helical" evidence="2">
    <location>
        <begin position="64"/>
        <end position="86"/>
    </location>
</feature>
<evidence type="ECO:0008006" key="5">
    <source>
        <dbReference type="Google" id="ProtNLM"/>
    </source>
</evidence>
<evidence type="ECO:0000256" key="2">
    <source>
        <dbReference type="SAM" id="Phobius"/>
    </source>
</evidence>